<proteinExistence type="predicted"/>
<keyword evidence="2" id="KW-1185">Reference proteome</keyword>
<dbReference type="Proteomes" id="UP000827092">
    <property type="component" value="Unassembled WGS sequence"/>
</dbReference>
<sequence length="136" mass="14991">MVKGITFDPAVGSSFNLLSPVPILVIGNIGGQLTSGARATKRWFRSQITIEEKRVNYFQGVAPEAKQITVRMSKSFSRDSVSDLIAVRQSVKTMEEITKASRSISKQKEMNRPPLIKTDREITSPGLAISAKEMHA</sequence>
<name>A0AAV6W326_9ARAC</name>
<accession>A0AAV6W326</accession>
<evidence type="ECO:0000313" key="2">
    <source>
        <dbReference type="Proteomes" id="UP000827092"/>
    </source>
</evidence>
<gene>
    <name evidence="1" type="ORF">JTE90_027423</name>
</gene>
<protein>
    <submittedName>
        <fullName evidence="1">Uncharacterized protein</fullName>
    </submittedName>
</protein>
<evidence type="ECO:0000313" key="1">
    <source>
        <dbReference type="EMBL" id="KAG8201947.1"/>
    </source>
</evidence>
<dbReference type="EMBL" id="JAFNEN010000002">
    <property type="protein sequence ID" value="KAG8201947.1"/>
    <property type="molecule type" value="Genomic_DNA"/>
</dbReference>
<dbReference type="AlphaFoldDB" id="A0AAV6W326"/>
<reference evidence="1 2" key="1">
    <citation type="journal article" date="2022" name="Nat. Ecol. Evol.">
        <title>A masculinizing supergene underlies an exaggerated male reproductive morph in a spider.</title>
        <authorList>
            <person name="Hendrickx F."/>
            <person name="De Corte Z."/>
            <person name="Sonet G."/>
            <person name="Van Belleghem S.M."/>
            <person name="Kostlbacher S."/>
            <person name="Vangestel C."/>
        </authorList>
    </citation>
    <scope>NUCLEOTIDE SEQUENCE [LARGE SCALE GENOMIC DNA]</scope>
    <source>
        <strain evidence="1">W744_W776</strain>
    </source>
</reference>
<comment type="caution">
    <text evidence="1">The sequence shown here is derived from an EMBL/GenBank/DDBJ whole genome shotgun (WGS) entry which is preliminary data.</text>
</comment>
<organism evidence="1 2">
    <name type="scientific">Oedothorax gibbosus</name>
    <dbReference type="NCBI Taxonomy" id="931172"/>
    <lineage>
        <taxon>Eukaryota</taxon>
        <taxon>Metazoa</taxon>
        <taxon>Ecdysozoa</taxon>
        <taxon>Arthropoda</taxon>
        <taxon>Chelicerata</taxon>
        <taxon>Arachnida</taxon>
        <taxon>Araneae</taxon>
        <taxon>Araneomorphae</taxon>
        <taxon>Entelegynae</taxon>
        <taxon>Araneoidea</taxon>
        <taxon>Linyphiidae</taxon>
        <taxon>Erigoninae</taxon>
        <taxon>Oedothorax</taxon>
    </lineage>
</organism>